<name>A0A3M7RW19_BRAPC</name>
<evidence type="ECO:0000313" key="1">
    <source>
        <dbReference type="EMBL" id="RNA27525.1"/>
    </source>
</evidence>
<organism evidence="1 2">
    <name type="scientific">Brachionus plicatilis</name>
    <name type="common">Marine rotifer</name>
    <name type="synonym">Brachionus muelleri</name>
    <dbReference type="NCBI Taxonomy" id="10195"/>
    <lineage>
        <taxon>Eukaryota</taxon>
        <taxon>Metazoa</taxon>
        <taxon>Spiralia</taxon>
        <taxon>Gnathifera</taxon>
        <taxon>Rotifera</taxon>
        <taxon>Eurotatoria</taxon>
        <taxon>Monogononta</taxon>
        <taxon>Pseudotrocha</taxon>
        <taxon>Ploima</taxon>
        <taxon>Brachionidae</taxon>
        <taxon>Brachionus</taxon>
    </lineage>
</organism>
<sequence length="570" mass="67805">MDESVPKKKRRRIKSLNDEINIFSQFWSTKKELEDYIKLKNYKYRSSEEKTERQRCRFCLAINPNSSQHMIQVYLNCVDCVKSNYNCSKTNICEIQKKFEILTKHKELSPDEWLIFDNDSIETSILQSDIIFENRKPESNSFDDELTNRFLSMNINNKIQNEYYQSGKFYVWSVQEVFPSQKYLFKEVYIIKIRNIWIEFRNGQNLHNFKHVTDNSDEIILRREDGTIYKLNSNVFFNCEEDEIVYQGEWIHNANKQNPCIECSNQINKMVFECNQHTNVVVVDFDTWEEYCNDEITDLFKFIGFDKNSDLIIQRHSKENPDYLRFTDRELFIGAVKDYIYYPLYTGCWQTEQNFEENRSQNNLKIANQQLKNKVTLSDIEVEEYLKLVRQYLKKKNIPIQGLEDPIILKYVDSEKISKHLEFARIVSLNNNNYVFCTGNFGTETDVCIFDILQPEQIDESLSKQIKKWFLKETISLTIARTKNFNLNLAGYYSLAWLTAYVMNFGLSDLSYVQNLIFDDSKIIDHYIHCIKNNEIALFPTIIGMTEFQEINQILDEEPILNNIIFSDFS</sequence>
<protein>
    <submittedName>
        <fullName evidence="1">Uncharacterized protein</fullName>
    </submittedName>
</protein>
<accession>A0A3M7RW19</accession>
<keyword evidence="2" id="KW-1185">Reference proteome</keyword>
<dbReference type="Proteomes" id="UP000276133">
    <property type="component" value="Unassembled WGS sequence"/>
</dbReference>
<dbReference type="EMBL" id="REGN01002531">
    <property type="protein sequence ID" value="RNA27525.1"/>
    <property type="molecule type" value="Genomic_DNA"/>
</dbReference>
<proteinExistence type="predicted"/>
<dbReference type="AlphaFoldDB" id="A0A3M7RW19"/>
<reference evidence="1 2" key="1">
    <citation type="journal article" date="2018" name="Sci. Rep.">
        <title>Genomic signatures of local adaptation to the degree of environmental predictability in rotifers.</title>
        <authorList>
            <person name="Franch-Gras L."/>
            <person name="Hahn C."/>
            <person name="Garcia-Roger E.M."/>
            <person name="Carmona M.J."/>
            <person name="Serra M."/>
            <person name="Gomez A."/>
        </authorList>
    </citation>
    <scope>NUCLEOTIDE SEQUENCE [LARGE SCALE GENOMIC DNA]</scope>
    <source>
        <strain evidence="1">HYR1</strain>
    </source>
</reference>
<evidence type="ECO:0000313" key="2">
    <source>
        <dbReference type="Proteomes" id="UP000276133"/>
    </source>
</evidence>
<gene>
    <name evidence="1" type="ORF">BpHYR1_046658</name>
</gene>
<comment type="caution">
    <text evidence="1">The sequence shown here is derived from an EMBL/GenBank/DDBJ whole genome shotgun (WGS) entry which is preliminary data.</text>
</comment>